<proteinExistence type="predicted"/>
<evidence type="ECO:0000313" key="2">
    <source>
        <dbReference type="Proteomes" id="UP001235939"/>
    </source>
</evidence>
<sequence>MLFNAVHSVIYRLQAVWGVSLSYLPKQIIGPPGISRTVLSLRDLAEVFPEEAKDNAAASWKITWTSKWHVCSLLQLL</sequence>
<accession>A0ABY6JZ82</accession>
<dbReference type="Proteomes" id="UP001235939">
    <property type="component" value="Chromosome 01"/>
</dbReference>
<dbReference type="EMBL" id="CP092863">
    <property type="protein sequence ID" value="UYV60195.1"/>
    <property type="molecule type" value="Genomic_DNA"/>
</dbReference>
<gene>
    <name evidence="1" type="ORF">LAZ67_1000367</name>
</gene>
<name>A0ABY6JZ82_9ARAC</name>
<organism evidence="1 2">
    <name type="scientific">Cordylochernes scorpioides</name>
    <dbReference type="NCBI Taxonomy" id="51811"/>
    <lineage>
        <taxon>Eukaryota</taxon>
        <taxon>Metazoa</taxon>
        <taxon>Ecdysozoa</taxon>
        <taxon>Arthropoda</taxon>
        <taxon>Chelicerata</taxon>
        <taxon>Arachnida</taxon>
        <taxon>Pseudoscorpiones</taxon>
        <taxon>Cheliferoidea</taxon>
        <taxon>Chernetidae</taxon>
        <taxon>Cordylochernes</taxon>
    </lineage>
</organism>
<reference evidence="1 2" key="1">
    <citation type="submission" date="2022-01" db="EMBL/GenBank/DDBJ databases">
        <title>A chromosomal length assembly of Cordylochernes scorpioides.</title>
        <authorList>
            <person name="Zeh D."/>
            <person name="Zeh J."/>
        </authorList>
    </citation>
    <scope>NUCLEOTIDE SEQUENCE [LARGE SCALE GENOMIC DNA]</scope>
    <source>
        <strain evidence="1">IN4F17</strain>
        <tissue evidence="1">Whole Body</tissue>
    </source>
</reference>
<keyword evidence="2" id="KW-1185">Reference proteome</keyword>
<evidence type="ECO:0000313" key="1">
    <source>
        <dbReference type="EMBL" id="UYV60195.1"/>
    </source>
</evidence>
<protein>
    <submittedName>
        <fullName evidence="1">Uncharacterized protein</fullName>
    </submittedName>
</protein>